<evidence type="ECO:0000313" key="5">
    <source>
        <dbReference type="Proteomes" id="UP000196877"/>
    </source>
</evidence>
<dbReference type="Gene3D" id="3.40.50.2000">
    <property type="entry name" value="Glycogen Phosphorylase B"/>
    <property type="match status" value="2"/>
</dbReference>
<keyword evidence="5" id="KW-1185">Reference proteome</keyword>
<accession>A0ABN5AFA2</accession>
<evidence type="ECO:0000256" key="2">
    <source>
        <dbReference type="ARBA" id="ARBA00022679"/>
    </source>
</evidence>
<reference evidence="4 5" key="1">
    <citation type="submission" date="2017-06" db="EMBL/GenBank/DDBJ databases">
        <title>Genome sequence of Bacillus sonorensis strain SRCM101395.</title>
        <authorList>
            <person name="Cho S.H."/>
        </authorList>
    </citation>
    <scope>NUCLEOTIDE SEQUENCE [LARGE SCALE GENOMIC DNA]</scope>
    <source>
        <strain evidence="4 5">SRCM101395</strain>
    </source>
</reference>
<dbReference type="CDD" id="cd03784">
    <property type="entry name" value="GT1_Gtf-like"/>
    <property type="match status" value="1"/>
</dbReference>
<dbReference type="NCBIfam" id="TIGR01426">
    <property type="entry name" value="MGT"/>
    <property type="match status" value="1"/>
</dbReference>
<evidence type="ECO:0000313" key="4">
    <source>
        <dbReference type="EMBL" id="ASB89458.1"/>
    </source>
</evidence>
<dbReference type="InterPro" id="IPR050426">
    <property type="entry name" value="Glycosyltransferase_28"/>
</dbReference>
<proteinExistence type="inferred from homology"/>
<dbReference type="PANTHER" id="PTHR48050:SF13">
    <property type="entry name" value="STEROL 3-BETA-GLUCOSYLTRANSFERASE UGT80A2"/>
    <property type="match status" value="1"/>
</dbReference>
<dbReference type="GeneID" id="92853107"/>
<dbReference type="RefSeq" id="WP_006640272.1">
    <property type="nucleotide sequence ID" value="NZ_CABJEH010000013.1"/>
</dbReference>
<evidence type="ECO:0000256" key="1">
    <source>
        <dbReference type="ARBA" id="ARBA00009995"/>
    </source>
</evidence>
<dbReference type="EC" id="2.4.1.-" evidence="4"/>
<keyword evidence="4" id="KW-0328">Glycosyltransferase</keyword>
<dbReference type="GO" id="GO:0016757">
    <property type="term" value="F:glycosyltransferase activity"/>
    <property type="evidence" value="ECO:0007669"/>
    <property type="project" value="UniProtKB-KW"/>
</dbReference>
<comment type="similarity">
    <text evidence="1">Belongs to the UDP-glycosyltransferase family.</text>
</comment>
<dbReference type="InterPro" id="IPR010610">
    <property type="entry name" value="EryCIII-like_C"/>
</dbReference>
<feature type="domain" description="Erythromycin biosynthesis protein CIII-like C-terminal" evidence="3">
    <location>
        <begin position="256"/>
        <end position="372"/>
    </location>
</feature>
<dbReference type="Pfam" id="PF06722">
    <property type="entry name" value="EryCIII-like_C"/>
    <property type="match status" value="1"/>
</dbReference>
<protein>
    <submittedName>
        <fullName evidence="4">Demethyllactenocin mycarosyltransferase</fullName>
        <ecNumber evidence="4">2.4.1.-</ecNumber>
    </submittedName>
</protein>
<sequence length="396" mass="45257">MEQKHIAIFNIPAHGHINPTLALTKKLVERGYRVTYPVTDEFVAAIEETGAEPLQYRSTLNINPQTIREMMKNKEDMPQAPKMFMKEVEEVLPQLEELYQHDRPDLIVYDFMAMTGKLIAEKLGVEAVRLCSTYAQNEHFQFKDLVERMQIEKVGQQVSDLKNANFSTARFEELFEPAKLNIVFMPRAFQPYGDTFDERFRFVGPSLAERKFQNNNEQLVKDDGRPVMLISLGTAFNAWSEFYSMCIDAFRDTKWQVIMSVGAAIDPESFEDIPDNFSIRQSVPQLEILKKAKLFITHGGMNSTMEALNEGVPLVVIPQMPEQEMTARRVEELGLGRHLQPEATTVQRLQEAVSQVDDNTELLNRVKDMQENIKEAGGAEKAADEIEAFFKPITVN</sequence>
<name>A0ABN5AFA2_9BACI</name>
<dbReference type="PANTHER" id="PTHR48050">
    <property type="entry name" value="STEROL 3-BETA-GLUCOSYLTRANSFERASE"/>
    <property type="match status" value="1"/>
</dbReference>
<evidence type="ECO:0000259" key="3">
    <source>
        <dbReference type="Pfam" id="PF06722"/>
    </source>
</evidence>
<dbReference type="Proteomes" id="UP000196877">
    <property type="component" value="Chromosome"/>
</dbReference>
<dbReference type="InterPro" id="IPR006326">
    <property type="entry name" value="UDPGT_MGT-like"/>
</dbReference>
<dbReference type="InterPro" id="IPR002213">
    <property type="entry name" value="UDP_glucos_trans"/>
</dbReference>
<dbReference type="EMBL" id="CP021920">
    <property type="protein sequence ID" value="ASB89458.1"/>
    <property type="molecule type" value="Genomic_DNA"/>
</dbReference>
<dbReference type="SUPFAM" id="SSF53756">
    <property type="entry name" value="UDP-Glycosyltransferase/glycogen phosphorylase"/>
    <property type="match status" value="1"/>
</dbReference>
<organism evidence="4 5">
    <name type="scientific">Bacillus sonorensis</name>
    <dbReference type="NCBI Taxonomy" id="119858"/>
    <lineage>
        <taxon>Bacteria</taxon>
        <taxon>Bacillati</taxon>
        <taxon>Bacillota</taxon>
        <taxon>Bacilli</taxon>
        <taxon>Bacillales</taxon>
        <taxon>Bacillaceae</taxon>
        <taxon>Bacillus</taxon>
    </lineage>
</organism>
<gene>
    <name evidence="4" type="ORF">S101395_02951</name>
</gene>
<keyword evidence="2 4" id="KW-0808">Transferase</keyword>